<evidence type="ECO:0000313" key="8">
    <source>
        <dbReference type="Proteomes" id="UP000001292"/>
    </source>
</evidence>
<dbReference type="InterPro" id="IPR036638">
    <property type="entry name" value="HLH_DNA-bd_sf"/>
</dbReference>
<evidence type="ECO:0000256" key="5">
    <source>
        <dbReference type="SAM" id="MobiDB-lite"/>
    </source>
</evidence>
<feature type="domain" description="BHLH" evidence="6">
    <location>
        <begin position="136"/>
        <end position="188"/>
    </location>
</feature>
<evidence type="ECO:0000256" key="1">
    <source>
        <dbReference type="ARBA" id="ARBA00023015"/>
    </source>
</evidence>
<dbReference type="GO" id="GO:0000981">
    <property type="term" value="F:DNA-binding transcription factor activity, RNA polymerase II-specific"/>
    <property type="evidence" value="ECO:0007669"/>
    <property type="project" value="TreeGrafter"/>
</dbReference>
<organism evidence="8">
    <name type="scientific">Drosophila sechellia</name>
    <name type="common">Fruit fly</name>
    <dbReference type="NCBI Taxonomy" id="7238"/>
    <lineage>
        <taxon>Eukaryota</taxon>
        <taxon>Metazoa</taxon>
        <taxon>Ecdysozoa</taxon>
        <taxon>Arthropoda</taxon>
        <taxon>Hexapoda</taxon>
        <taxon>Insecta</taxon>
        <taxon>Pterygota</taxon>
        <taxon>Neoptera</taxon>
        <taxon>Endopterygota</taxon>
        <taxon>Diptera</taxon>
        <taxon>Brachycera</taxon>
        <taxon>Muscomorpha</taxon>
        <taxon>Ephydroidea</taxon>
        <taxon>Drosophilidae</taxon>
        <taxon>Drosophila</taxon>
        <taxon>Sophophora</taxon>
    </lineage>
</organism>
<dbReference type="PhylomeDB" id="B4HHY6"/>
<evidence type="ECO:0000313" key="7">
    <source>
        <dbReference type="EMBL" id="EDW42568.1"/>
    </source>
</evidence>
<keyword evidence="2" id="KW-0238">DNA-binding</keyword>
<gene>
    <name evidence="7" type="primary">Dsec\GM26078</name>
    <name evidence="7" type="ORF">Dsec_GM26078</name>
</gene>
<dbReference type="EMBL" id="CH480815">
    <property type="protein sequence ID" value="EDW42568.1"/>
    <property type="molecule type" value="Genomic_DNA"/>
</dbReference>
<dbReference type="SUPFAM" id="SSF47459">
    <property type="entry name" value="HLH, helix-loop-helix DNA-binding domain"/>
    <property type="match status" value="1"/>
</dbReference>
<dbReference type="AlphaFoldDB" id="B4HHY6"/>
<dbReference type="InterPro" id="IPR050283">
    <property type="entry name" value="E-box_TF_Regulators"/>
</dbReference>
<keyword evidence="4" id="KW-0539">Nucleus</keyword>
<feature type="compositionally biased region" description="Low complexity" evidence="5">
    <location>
        <begin position="113"/>
        <end position="125"/>
    </location>
</feature>
<dbReference type="SMR" id="B4HHY6"/>
<dbReference type="STRING" id="7238.B4HHY6"/>
<dbReference type="CDD" id="cd11415">
    <property type="entry name" value="bHLH_TS_FERD3L_NATO3"/>
    <property type="match status" value="1"/>
</dbReference>
<feature type="region of interest" description="Disordered" evidence="5">
    <location>
        <begin position="1"/>
        <end position="35"/>
    </location>
</feature>
<evidence type="ECO:0000256" key="4">
    <source>
        <dbReference type="ARBA" id="ARBA00023242"/>
    </source>
</evidence>
<dbReference type="SMART" id="SM00353">
    <property type="entry name" value="HLH"/>
    <property type="match status" value="1"/>
</dbReference>
<reference evidence="7 8" key="1">
    <citation type="journal article" date="2007" name="Nature">
        <title>Evolution of genes and genomes on the Drosophila phylogeny.</title>
        <authorList>
            <consortium name="Drosophila 12 Genomes Consortium"/>
            <person name="Clark A.G."/>
            <person name="Eisen M.B."/>
            <person name="Smith D.R."/>
            <person name="Bergman C.M."/>
            <person name="Oliver B."/>
            <person name="Markow T.A."/>
            <person name="Kaufman T.C."/>
            <person name="Kellis M."/>
            <person name="Gelbart W."/>
            <person name="Iyer V.N."/>
            <person name="Pollard D.A."/>
            <person name="Sackton T.B."/>
            <person name="Larracuente A.M."/>
            <person name="Singh N.D."/>
            <person name="Abad J.P."/>
            <person name="Abt D.N."/>
            <person name="Adryan B."/>
            <person name="Aguade M."/>
            <person name="Akashi H."/>
            <person name="Anderson W.W."/>
            <person name="Aquadro C.F."/>
            <person name="Ardell D.H."/>
            <person name="Arguello R."/>
            <person name="Artieri C.G."/>
            <person name="Barbash D.A."/>
            <person name="Barker D."/>
            <person name="Barsanti P."/>
            <person name="Batterham P."/>
            <person name="Batzoglou S."/>
            <person name="Begun D."/>
            <person name="Bhutkar A."/>
            <person name="Blanco E."/>
            <person name="Bosak S.A."/>
            <person name="Bradley R.K."/>
            <person name="Brand A.D."/>
            <person name="Brent M.R."/>
            <person name="Brooks A.N."/>
            <person name="Brown R.H."/>
            <person name="Butlin R.K."/>
            <person name="Caggese C."/>
            <person name="Calvi B.R."/>
            <person name="Bernardo de Carvalho A."/>
            <person name="Caspi A."/>
            <person name="Castrezana S."/>
            <person name="Celniker S.E."/>
            <person name="Chang J.L."/>
            <person name="Chapple C."/>
            <person name="Chatterji S."/>
            <person name="Chinwalla A."/>
            <person name="Civetta A."/>
            <person name="Clifton S.W."/>
            <person name="Comeron J.M."/>
            <person name="Costello J.C."/>
            <person name="Coyne J.A."/>
            <person name="Daub J."/>
            <person name="David R.G."/>
            <person name="Delcher A.L."/>
            <person name="Delehaunty K."/>
            <person name="Do C.B."/>
            <person name="Ebling H."/>
            <person name="Edwards K."/>
            <person name="Eickbush T."/>
            <person name="Evans J.D."/>
            <person name="Filipski A."/>
            <person name="Findeiss S."/>
            <person name="Freyhult E."/>
            <person name="Fulton L."/>
            <person name="Fulton R."/>
            <person name="Garcia A.C."/>
            <person name="Gardiner A."/>
            <person name="Garfield D.A."/>
            <person name="Garvin B.E."/>
            <person name="Gibson G."/>
            <person name="Gilbert D."/>
            <person name="Gnerre S."/>
            <person name="Godfrey J."/>
            <person name="Good R."/>
            <person name="Gotea V."/>
            <person name="Gravely B."/>
            <person name="Greenberg A.J."/>
            <person name="Griffiths-Jones S."/>
            <person name="Gross S."/>
            <person name="Guigo R."/>
            <person name="Gustafson E.A."/>
            <person name="Haerty W."/>
            <person name="Hahn M.W."/>
            <person name="Halligan D.L."/>
            <person name="Halpern A.L."/>
            <person name="Halter G.M."/>
            <person name="Han M.V."/>
            <person name="Heger A."/>
            <person name="Hillier L."/>
            <person name="Hinrichs A.S."/>
            <person name="Holmes I."/>
            <person name="Hoskins R.A."/>
            <person name="Hubisz M.J."/>
            <person name="Hultmark D."/>
            <person name="Huntley M.A."/>
            <person name="Jaffe D.B."/>
            <person name="Jagadeeshan S."/>
            <person name="Jeck W.R."/>
            <person name="Johnson J."/>
            <person name="Jones C.D."/>
            <person name="Jordan W.C."/>
            <person name="Karpen G.H."/>
            <person name="Kataoka E."/>
            <person name="Keightley P.D."/>
            <person name="Kheradpour P."/>
            <person name="Kirkness E.F."/>
            <person name="Koerich L.B."/>
            <person name="Kristiansen K."/>
            <person name="Kudrna D."/>
            <person name="Kulathinal R.J."/>
            <person name="Kumar S."/>
            <person name="Kwok R."/>
            <person name="Lander E."/>
            <person name="Langley C.H."/>
            <person name="Lapoint R."/>
            <person name="Lazzaro B.P."/>
            <person name="Lee S.J."/>
            <person name="Levesque L."/>
            <person name="Li R."/>
            <person name="Lin C.F."/>
            <person name="Lin M.F."/>
            <person name="Lindblad-Toh K."/>
            <person name="Llopart A."/>
            <person name="Long M."/>
            <person name="Low L."/>
            <person name="Lozovsky E."/>
            <person name="Lu J."/>
            <person name="Luo M."/>
            <person name="Machado C.A."/>
            <person name="Makalowski W."/>
            <person name="Marzo M."/>
            <person name="Matsuda M."/>
            <person name="Matzkin L."/>
            <person name="McAllister B."/>
            <person name="McBride C.S."/>
            <person name="McKernan B."/>
            <person name="McKernan K."/>
            <person name="Mendez-Lago M."/>
            <person name="Minx P."/>
            <person name="Mollenhauer M.U."/>
            <person name="Montooth K."/>
            <person name="Mount S.M."/>
            <person name="Mu X."/>
            <person name="Myers E."/>
            <person name="Negre B."/>
            <person name="Newfeld S."/>
            <person name="Nielsen R."/>
            <person name="Noor M.A."/>
            <person name="O'Grady P."/>
            <person name="Pachter L."/>
            <person name="Papaceit M."/>
            <person name="Parisi M.J."/>
            <person name="Parisi M."/>
            <person name="Parts L."/>
            <person name="Pedersen J.S."/>
            <person name="Pesole G."/>
            <person name="Phillippy A.M."/>
            <person name="Ponting C.P."/>
            <person name="Pop M."/>
            <person name="Porcelli D."/>
            <person name="Powell J.R."/>
            <person name="Prohaska S."/>
            <person name="Pruitt K."/>
            <person name="Puig M."/>
            <person name="Quesneville H."/>
            <person name="Ram K.R."/>
            <person name="Rand D."/>
            <person name="Rasmussen M.D."/>
            <person name="Reed L.K."/>
            <person name="Reenan R."/>
            <person name="Reily A."/>
            <person name="Remington K.A."/>
            <person name="Rieger T.T."/>
            <person name="Ritchie M.G."/>
            <person name="Robin C."/>
            <person name="Rogers Y.H."/>
            <person name="Rohde C."/>
            <person name="Rozas J."/>
            <person name="Rubenfield M.J."/>
            <person name="Ruiz A."/>
            <person name="Russo S."/>
            <person name="Salzberg S.L."/>
            <person name="Sanchez-Gracia A."/>
            <person name="Saranga D.J."/>
            <person name="Sato H."/>
            <person name="Schaeffer S.W."/>
            <person name="Schatz M.C."/>
            <person name="Schlenke T."/>
            <person name="Schwartz R."/>
            <person name="Segarra C."/>
            <person name="Singh R.S."/>
            <person name="Sirot L."/>
            <person name="Sirota M."/>
            <person name="Sisneros N.B."/>
            <person name="Smith C.D."/>
            <person name="Smith T.F."/>
            <person name="Spieth J."/>
            <person name="Stage D.E."/>
            <person name="Stark A."/>
            <person name="Stephan W."/>
            <person name="Strausberg R.L."/>
            <person name="Strempel S."/>
            <person name="Sturgill D."/>
            <person name="Sutton G."/>
            <person name="Sutton G.G."/>
            <person name="Tao W."/>
            <person name="Teichmann S."/>
            <person name="Tobari Y.N."/>
            <person name="Tomimura Y."/>
            <person name="Tsolas J.M."/>
            <person name="Valente V.L."/>
            <person name="Venter E."/>
            <person name="Venter J.C."/>
            <person name="Vicario S."/>
            <person name="Vieira F.G."/>
            <person name="Vilella A.J."/>
            <person name="Villasante A."/>
            <person name="Walenz B."/>
            <person name="Wang J."/>
            <person name="Wasserman M."/>
            <person name="Watts T."/>
            <person name="Wilson D."/>
            <person name="Wilson R.K."/>
            <person name="Wing R.A."/>
            <person name="Wolfner M.F."/>
            <person name="Wong A."/>
            <person name="Wong G.K."/>
            <person name="Wu C.I."/>
            <person name="Wu G."/>
            <person name="Yamamoto D."/>
            <person name="Yang H.P."/>
            <person name="Yang S.P."/>
            <person name="Yorke J.A."/>
            <person name="Yoshida K."/>
            <person name="Zdobnov E."/>
            <person name="Zhang P."/>
            <person name="Zhang Y."/>
            <person name="Zimin A.V."/>
            <person name="Baldwin J."/>
            <person name="Abdouelleil A."/>
            <person name="Abdulkadir J."/>
            <person name="Abebe A."/>
            <person name="Abera B."/>
            <person name="Abreu J."/>
            <person name="Acer S.C."/>
            <person name="Aftuck L."/>
            <person name="Alexander A."/>
            <person name="An P."/>
            <person name="Anderson E."/>
            <person name="Anderson S."/>
            <person name="Arachi H."/>
            <person name="Azer M."/>
            <person name="Bachantsang P."/>
            <person name="Barry A."/>
            <person name="Bayul T."/>
            <person name="Berlin A."/>
            <person name="Bessette D."/>
            <person name="Bloom T."/>
            <person name="Blye J."/>
            <person name="Boguslavskiy L."/>
            <person name="Bonnet C."/>
            <person name="Boukhgalter B."/>
            <person name="Bourzgui I."/>
            <person name="Brown A."/>
            <person name="Cahill P."/>
            <person name="Channer S."/>
            <person name="Cheshatsang Y."/>
            <person name="Chuda L."/>
            <person name="Citroen M."/>
            <person name="Collymore A."/>
            <person name="Cooke P."/>
            <person name="Costello M."/>
            <person name="D'Aco K."/>
            <person name="Daza R."/>
            <person name="De Haan G."/>
            <person name="DeGray S."/>
            <person name="DeMaso C."/>
            <person name="Dhargay N."/>
            <person name="Dooley K."/>
            <person name="Dooley E."/>
            <person name="Doricent M."/>
            <person name="Dorje P."/>
            <person name="Dorjee K."/>
            <person name="Dupes A."/>
            <person name="Elong R."/>
            <person name="Falk J."/>
            <person name="Farina A."/>
            <person name="Faro S."/>
            <person name="Ferguson D."/>
            <person name="Fisher S."/>
            <person name="Foley C.D."/>
            <person name="Franke A."/>
            <person name="Friedrich D."/>
            <person name="Gadbois L."/>
            <person name="Gearin G."/>
            <person name="Gearin C.R."/>
            <person name="Giannoukos G."/>
            <person name="Goode T."/>
            <person name="Graham J."/>
            <person name="Grandbois E."/>
            <person name="Grewal S."/>
            <person name="Gyaltsen K."/>
            <person name="Hafez N."/>
            <person name="Hagos B."/>
            <person name="Hall J."/>
            <person name="Henson C."/>
            <person name="Hollinger A."/>
            <person name="Honan T."/>
            <person name="Huard M.D."/>
            <person name="Hughes L."/>
            <person name="Hurhula B."/>
            <person name="Husby M.E."/>
            <person name="Kamat A."/>
            <person name="Kanga B."/>
            <person name="Kashin S."/>
            <person name="Khazanovich D."/>
            <person name="Kisner P."/>
            <person name="Lance K."/>
            <person name="Lara M."/>
            <person name="Lee W."/>
            <person name="Lennon N."/>
            <person name="Letendre F."/>
            <person name="LeVine R."/>
            <person name="Lipovsky A."/>
            <person name="Liu X."/>
            <person name="Liu J."/>
            <person name="Liu S."/>
            <person name="Lokyitsang T."/>
            <person name="Lokyitsang Y."/>
            <person name="Lubonja R."/>
            <person name="Lui A."/>
            <person name="MacDonald P."/>
            <person name="Magnisalis V."/>
            <person name="Maru K."/>
            <person name="Matthews C."/>
            <person name="McCusker W."/>
            <person name="McDonough S."/>
            <person name="Mehta T."/>
            <person name="Meldrim J."/>
            <person name="Meneus L."/>
            <person name="Mihai O."/>
            <person name="Mihalev A."/>
            <person name="Mihova T."/>
            <person name="Mittelman R."/>
            <person name="Mlenga V."/>
            <person name="Montmayeur A."/>
            <person name="Mulrain L."/>
            <person name="Navidi A."/>
            <person name="Naylor J."/>
            <person name="Negash T."/>
            <person name="Nguyen T."/>
            <person name="Nguyen N."/>
            <person name="Nicol R."/>
            <person name="Norbu C."/>
            <person name="Norbu N."/>
            <person name="Novod N."/>
            <person name="O'Neill B."/>
            <person name="Osman S."/>
            <person name="Markiewicz E."/>
            <person name="Oyono O.L."/>
            <person name="Patti C."/>
            <person name="Phunkhang P."/>
            <person name="Pierre F."/>
            <person name="Priest M."/>
            <person name="Raghuraman S."/>
            <person name="Rege F."/>
            <person name="Reyes R."/>
            <person name="Rise C."/>
            <person name="Rogov P."/>
            <person name="Ross K."/>
            <person name="Ryan E."/>
            <person name="Settipalli S."/>
            <person name="Shea T."/>
            <person name="Sherpa N."/>
            <person name="Shi L."/>
            <person name="Shih D."/>
            <person name="Sparrow T."/>
            <person name="Spaulding J."/>
            <person name="Stalker J."/>
            <person name="Stange-Thomann N."/>
            <person name="Stavropoulos S."/>
            <person name="Stone C."/>
            <person name="Strader C."/>
            <person name="Tesfaye S."/>
            <person name="Thomson T."/>
            <person name="Thoulutsang Y."/>
            <person name="Thoulutsang D."/>
            <person name="Topham K."/>
            <person name="Topping I."/>
            <person name="Tsamla T."/>
            <person name="Vassiliev H."/>
            <person name="Vo A."/>
            <person name="Wangchuk T."/>
            <person name="Wangdi T."/>
            <person name="Weiand M."/>
            <person name="Wilkinson J."/>
            <person name="Wilson A."/>
            <person name="Yadav S."/>
            <person name="Young G."/>
            <person name="Yu Q."/>
            <person name="Zembek L."/>
            <person name="Zhong D."/>
            <person name="Zimmer A."/>
            <person name="Zwirko Z."/>
            <person name="Jaffe D.B."/>
            <person name="Alvarez P."/>
            <person name="Brockman W."/>
            <person name="Butler J."/>
            <person name="Chin C."/>
            <person name="Gnerre S."/>
            <person name="Grabherr M."/>
            <person name="Kleber M."/>
            <person name="Mauceli E."/>
            <person name="MacCallum I."/>
        </authorList>
    </citation>
    <scope>NUCLEOTIDE SEQUENCE [LARGE SCALE GENOMIC DNA]</scope>
    <source>
        <strain evidence="8">Rob3c / Tucson 14021-0248.25</strain>
    </source>
</reference>
<proteinExistence type="predicted"/>
<evidence type="ECO:0000256" key="3">
    <source>
        <dbReference type="ARBA" id="ARBA00023163"/>
    </source>
</evidence>
<dbReference type="PROSITE" id="PS50888">
    <property type="entry name" value="BHLH"/>
    <property type="match status" value="1"/>
</dbReference>
<keyword evidence="3" id="KW-0804">Transcription</keyword>
<dbReference type="FunFam" id="4.10.280.10:FF:000035">
    <property type="entry name" value="Pancreas-specific transcription factor 1a"/>
    <property type="match status" value="1"/>
</dbReference>
<feature type="region of interest" description="Disordered" evidence="5">
    <location>
        <begin position="195"/>
        <end position="225"/>
    </location>
</feature>
<evidence type="ECO:0000256" key="2">
    <source>
        <dbReference type="ARBA" id="ARBA00023125"/>
    </source>
</evidence>
<keyword evidence="8" id="KW-1185">Reference proteome</keyword>
<protein>
    <submittedName>
        <fullName evidence="7">GM26078</fullName>
    </submittedName>
</protein>
<dbReference type="PANTHER" id="PTHR23349:SF63">
    <property type="entry name" value="FER3-LIKE PROTEIN"/>
    <property type="match status" value="1"/>
</dbReference>
<dbReference type="Pfam" id="PF00010">
    <property type="entry name" value="HLH"/>
    <property type="match status" value="1"/>
</dbReference>
<keyword evidence="1" id="KW-0805">Transcription regulation</keyword>
<dbReference type="PANTHER" id="PTHR23349">
    <property type="entry name" value="BASIC HELIX-LOOP-HELIX TRANSCRIPTION FACTOR, TWIST"/>
    <property type="match status" value="1"/>
</dbReference>
<feature type="compositionally biased region" description="Polar residues" evidence="5">
    <location>
        <begin position="19"/>
        <end position="33"/>
    </location>
</feature>
<dbReference type="GO" id="GO:0032502">
    <property type="term" value="P:developmental process"/>
    <property type="evidence" value="ECO:0007669"/>
    <property type="project" value="TreeGrafter"/>
</dbReference>
<name>B4HHY6_DROSE</name>
<accession>B4HHY6</accession>
<dbReference type="Gene3D" id="4.10.280.10">
    <property type="entry name" value="Helix-loop-helix DNA-binding domain"/>
    <property type="match status" value="1"/>
</dbReference>
<dbReference type="OMA" id="FASPYNH"/>
<dbReference type="GO" id="GO:0000977">
    <property type="term" value="F:RNA polymerase II transcription regulatory region sequence-specific DNA binding"/>
    <property type="evidence" value="ECO:0007669"/>
    <property type="project" value="TreeGrafter"/>
</dbReference>
<dbReference type="InterPro" id="IPR011598">
    <property type="entry name" value="bHLH_dom"/>
</dbReference>
<dbReference type="GO" id="GO:0046983">
    <property type="term" value="F:protein dimerization activity"/>
    <property type="evidence" value="ECO:0007669"/>
    <property type="project" value="InterPro"/>
</dbReference>
<dbReference type="Proteomes" id="UP000001292">
    <property type="component" value="Unassembled WGS sequence"/>
</dbReference>
<sequence length="245" mass="27765">MASKQMLPSAGEENPISKIWNSTELTSQPSSKQNRPEVFQLQYHPIQQTVMQHPHPSDQPTYMPDVPFQPLWGQEAPPPPIVPYQELIAGFPCTDLSLWQRSQVTPLVPQRPSTNGRANGSSSSSKKTRRRVASMAQRRAANIRERRRMFNLNEAFDKLRRKVPTFAYEKRLSRIETLRLAITYIGFMAELLSGTPSNSHKSRSDVYGSMNGHHQAPPPAIHPHHLHPAAAYQRDFASPYNHSLS</sequence>
<feature type="region of interest" description="Disordered" evidence="5">
    <location>
        <begin position="106"/>
        <end position="132"/>
    </location>
</feature>
<evidence type="ECO:0000259" key="6">
    <source>
        <dbReference type="PROSITE" id="PS50888"/>
    </source>
</evidence>
<dbReference type="HOGENOM" id="CLU_099192_0_0_1"/>